<dbReference type="InterPro" id="IPR037066">
    <property type="entry name" value="Plug_dom_sf"/>
</dbReference>
<evidence type="ECO:0000256" key="9">
    <source>
        <dbReference type="SAM" id="MobiDB-lite"/>
    </source>
</evidence>
<dbReference type="GO" id="GO:0044718">
    <property type="term" value="P:siderophore transmembrane transport"/>
    <property type="evidence" value="ECO:0007669"/>
    <property type="project" value="TreeGrafter"/>
</dbReference>
<dbReference type="PANTHER" id="PTHR30069">
    <property type="entry name" value="TONB-DEPENDENT OUTER MEMBRANE RECEPTOR"/>
    <property type="match status" value="1"/>
</dbReference>
<evidence type="ECO:0000256" key="7">
    <source>
        <dbReference type="ARBA" id="ARBA00023237"/>
    </source>
</evidence>
<evidence type="ECO:0000256" key="2">
    <source>
        <dbReference type="ARBA" id="ARBA00022448"/>
    </source>
</evidence>
<dbReference type="InterPro" id="IPR039426">
    <property type="entry name" value="TonB-dep_rcpt-like"/>
</dbReference>
<evidence type="ECO:0000256" key="8">
    <source>
        <dbReference type="PROSITE-ProRule" id="PRU01360"/>
    </source>
</evidence>
<comment type="subcellular location">
    <subcellularLocation>
        <location evidence="1 8">Cell outer membrane</location>
        <topology evidence="1 8">Multi-pass membrane protein</topology>
    </subcellularLocation>
</comment>
<keyword evidence="13" id="KW-1185">Reference proteome</keyword>
<evidence type="ECO:0000256" key="6">
    <source>
        <dbReference type="ARBA" id="ARBA00023136"/>
    </source>
</evidence>
<dbReference type="Gene3D" id="2.170.130.10">
    <property type="entry name" value="TonB-dependent receptor, plug domain"/>
    <property type="match status" value="1"/>
</dbReference>
<dbReference type="InterPro" id="IPR036942">
    <property type="entry name" value="Beta-barrel_TonB_sf"/>
</dbReference>
<dbReference type="PROSITE" id="PS52016">
    <property type="entry name" value="TONB_DEPENDENT_REC_3"/>
    <property type="match status" value="1"/>
</dbReference>
<evidence type="ECO:0000256" key="4">
    <source>
        <dbReference type="ARBA" id="ARBA00022692"/>
    </source>
</evidence>
<feature type="compositionally biased region" description="Basic and acidic residues" evidence="9">
    <location>
        <begin position="810"/>
        <end position="822"/>
    </location>
</feature>
<dbReference type="EMBL" id="SEWG01000003">
    <property type="protein sequence ID" value="RYU90493.1"/>
    <property type="molecule type" value="Genomic_DNA"/>
</dbReference>
<evidence type="ECO:0000256" key="10">
    <source>
        <dbReference type="SAM" id="SignalP"/>
    </source>
</evidence>
<evidence type="ECO:0000256" key="5">
    <source>
        <dbReference type="ARBA" id="ARBA00022729"/>
    </source>
</evidence>
<keyword evidence="2 8" id="KW-0813">Transport</keyword>
<evidence type="ECO:0000313" key="13">
    <source>
        <dbReference type="Proteomes" id="UP000293331"/>
    </source>
</evidence>
<dbReference type="PANTHER" id="PTHR30069:SF29">
    <property type="entry name" value="HEMOGLOBIN AND HEMOGLOBIN-HAPTOGLOBIN-BINDING PROTEIN 1-RELATED"/>
    <property type="match status" value="1"/>
</dbReference>
<dbReference type="Pfam" id="PF14905">
    <property type="entry name" value="OMP_b-brl_3"/>
    <property type="match status" value="1"/>
</dbReference>
<feature type="region of interest" description="Disordered" evidence="9">
    <location>
        <begin position="810"/>
        <end position="833"/>
    </location>
</feature>
<dbReference type="Proteomes" id="UP000293331">
    <property type="component" value="Unassembled WGS sequence"/>
</dbReference>
<dbReference type="InterPro" id="IPR008969">
    <property type="entry name" value="CarboxyPept-like_regulatory"/>
</dbReference>
<dbReference type="SUPFAM" id="SSF56935">
    <property type="entry name" value="Porins"/>
    <property type="match status" value="1"/>
</dbReference>
<keyword evidence="4 8" id="KW-0812">Transmembrane</keyword>
<name>A0A4Q5LMR5_9SPHI</name>
<proteinExistence type="inferred from homology"/>
<dbReference type="AlphaFoldDB" id="A0A4Q5LMR5"/>
<feature type="domain" description="Outer membrane protein beta-barrel" evidence="11">
    <location>
        <begin position="386"/>
        <end position="801"/>
    </location>
</feature>
<dbReference type="SUPFAM" id="SSF49464">
    <property type="entry name" value="Carboxypeptidase regulatory domain-like"/>
    <property type="match status" value="1"/>
</dbReference>
<protein>
    <submittedName>
        <fullName evidence="12">TonB-dependent receptor</fullName>
    </submittedName>
</protein>
<comment type="caution">
    <text evidence="12">The sequence shown here is derived from an EMBL/GenBank/DDBJ whole genome shotgun (WGS) entry which is preliminary data.</text>
</comment>
<evidence type="ECO:0000256" key="3">
    <source>
        <dbReference type="ARBA" id="ARBA00022452"/>
    </source>
</evidence>
<sequence length="833" mass="91401">MRSFFVFLALIFITLQINAQSIDAGKGKINGKVTDAVSKQPVDYATVSVFKQGSTSPFNGISTDPKGIFSLNNIVAGDYRVTIDFLGYKRHTIDHVIVTDGGTMALGNILLEPVQNQLKGVNIVAKAPIIENRIDKMVYNAANDLTAQSGAAIDVLKKVPQVTVDIDGNVELQGNANIRFLINGKPSSIFGASLADALQAIPGSQIKSIEVITSPGAKYDAAGTGGIINIILKDSKVQGINGSVNLTAGTRQENGSFNLNARKGNFGANAFFGGNAMLNSTVLSNNKRSSTDQAGNITSLFQDGSSQSTRGGYQSGINLNWSITPKDELTASVGFDHFGNHNYGLTDQKETRIDASGNLFSDILSQRNSDSKFNAYSTDYSLDYKKNFKKEGQELEVSVNTSNSKNTSNYFQQQDYLNTGDITTGIRGNNPGNSRETNIGVDYTHPVTKTFTIEGGAKAVIENLKNVTNTDTLLANGNYINNADQTYAFNYKRNIYAVYLSTSASLFKNFLDFKVGLRNEYTTTTADFPGVVIPGYNTLAPSFVLSHKISPTQSIKLSYAYRIERPDYRDVNPFYNISDPHNISTGNPNLKPEISDNFEIGYNRSFDGGANIYVGTFYRHNDNDIQQYTTSFDTLSLNGKEYTNVLLNQRANIGTQASVGGNIFASIPVTSKLNLRTNIFLVNRTNVNKDPNIQTSVNRISAFQYRINLNASYQFPGNFMAEAFGNYNSSSRGLQSTRPKFFWYNIAVRKQFWDKKASIGLVASNPFSKYIDQYSTTTGPGYNQSSLRQLPFRSFGISLSYKFGKLEFSKDKDKDKEGRDDNSPGMPAEPMGK</sequence>
<keyword evidence="7 8" id="KW-0998">Cell outer membrane</keyword>
<feature type="chain" id="PRO_5020887825" evidence="10">
    <location>
        <begin position="20"/>
        <end position="833"/>
    </location>
</feature>
<evidence type="ECO:0000259" key="11">
    <source>
        <dbReference type="Pfam" id="PF14905"/>
    </source>
</evidence>
<comment type="similarity">
    <text evidence="8">Belongs to the TonB-dependent receptor family.</text>
</comment>
<keyword evidence="5 10" id="KW-0732">Signal</keyword>
<feature type="signal peptide" evidence="10">
    <location>
        <begin position="1"/>
        <end position="19"/>
    </location>
</feature>
<dbReference type="GO" id="GO:0015344">
    <property type="term" value="F:siderophore uptake transmembrane transporter activity"/>
    <property type="evidence" value="ECO:0007669"/>
    <property type="project" value="TreeGrafter"/>
</dbReference>
<organism evidence="12 13">
    <name type="scientific">Mucilaginibacter terrigena</name>
    <dbReference type="NCBI Taxonomy" id="2492395"/>
    <lineage>
        <taxon>Bacteria</taxon>
        <taxon>Pseudomonadati</taxon>
        <taxon>Bacteroidota</taxon>
        <taxon>Sphingobacteriia</taxon>
        <taxon>Sphingobacteriales</taxon>
        <taxon>Sphingobacteriaceae</taxon>
        <taxon>Mucilaginibacter</taxon>
    </lineage>
</organism>
<dbReference type="InterPro" id="IPR041700">
    <property type="entry name" value="OMP_b-brl_3"/>
</dbReference>
<dbReference type="OrthoDB" id="606851at2"/>
<dbReference type="RefSeq" id="WP_129876053.1">
    <property type="nucleotide sequence ID" value="NZ_SEWG01000003.1"/>
</dbReference>
<dbReference type="Pfam" id="PF13620">
    <property type="entry name" value="CarboxypepD_reg"/>
    <property type="match status" value="1"/>
</dbReference>
<gene>
    <name evidence="12" type="ORF">EWM62_07490</name>
</gene>
<dbReference type="Gene3D" id="2.60.40.1120">
    <property type="entry name" value="Carboxypeptidase-like, regulatory domain"/>
    <property type="match status" value="1"/>
</dbReference>
<accession>A0A4Q5LMR5</accession>
<evidence type="ECO:0000256" key="1">
    <source>
        <dbReference type="ARBA" id="ARBA00004571"/>
    </source>
</evidence>
<keyword evidence="12" id="KW-0675">Receptor</keyword>
<keyword evidence="6 8" id="KW-0472">Membrane</keyword>
<keyword evidence="3 8" id="KW-1134">Transmembrane beta strand</keyword>
<evidence type="ECO:0000313" key="12">
    <source>
        <dbReference type="EMBL" id="RYU90493.1"/>
    </source>
</evidence>
<dbReference type="GO" id="GO:0009279">
    <property type="term" value="C:cell outer membrane"/>
    <property type="evidence" value="ECO:0007669"/>
    <property type="project" value="UniProtKB-SubCell"/>
</dbReference>
<dbReference type="Gene3D" id="2.40.170.20">
    <property type="entry name" value="TonB-dependent receptor, beta-barrel domain"/>
    <property type="match status" value="1"/>
</dbReference>
<reference evidence="12 13" key="1">
    <citation type="submission" date="2019-02" db="EMBL/GenBank/DDBJ databases">
        <title>Bacterial novel species Mucilaginibacter sp. 17JY9-4 isolated from soil.</title>
        <authorList>
            <person name="Jung H.-Y."/>
        </authorList>
    </citation>
    <scope>NUCLEOTIDE SEQUENCE [LARGE SCALE GENOMIC DNA]</scope>
    <source>
        <strain evidence="12 13">17JY9-4</strain>
    </source>
</reference>